<dbReference type="EMBL" id="JAPFFF010000004">
    <property type="protein sequence ID" value="KAK8892099.1"/>
    <property type="molecule type" value="Genomic_DNA"/>
</dbReference>
<evidence type="ECO:0000313" key="3">
    <source>
        <dbReference type="Proteomes" id="UP001470230"/>
    </source>
</evidence>
<keyword evidence="1" id="KW-0175">Coiled coil</keyword>
<sequence>MTSFAEFYRQRNTLTDKYFEKIEEAQKNREKEFMAAIRIQLTWKTFQLKRKRANRNEKAIVIQRNFRRHQAQVLVQCLRVEKARNERILYFNQQAQKIQRVWRGYDSRRHIFDYYKQKQYLQQVKDANERMKRELDDHYAETNENERQAAFNKAKRIQKRNALRQHHLVSTSAIPSIFQPPAFTKDAEAMPAIENFIRTVNKAKLVIPSLGNR</sequence>
<evidence type="ECO:0000313" key="2">
    <source>
        <dbReference type="EMBL" id="KAK8892099.1"/>
    </source>
</evidence>
<protein>
    <recommendedName>
        <fullName evidence="4">IQ calmodulin-binding motif family protein</fullName>
    </recommendedName>
</protein>
<dbReference type="PROSITE" id="PS50096">
    <property type="entry name" value="IQ"/>
    <property type="match status" value="1"/>
</dbReference>
<comment type="caution">
    <text evidence="2">The sequence shown here is derived from an EMBL/GenBank/DDBJ whole genome shotgun (WGS) entry which is preliminary data.</text>
</comment>
<name>A0ABR2KLY8_9EUKA</name>
<evidence type="ECO:0000256" key="1">
    <source>
        <dbReference type="SAM" id="Coils"/>
    </source>
</evidence>
<dbReference type="Gene3D" id="1.20.5.190">
    <property type="match status" value="1"/>
</dbReference>
<gene>
    <name evidence="2" type="ORF">M9Y10_029321</name>
</gene>
<dbReference type="Pfam" id="PF00612">
    <property type="entry name" value="IQ"/>
    <property type="match status" value="2"/>
</dbReference>
<proteinExistence type="predicted"/>
<evidence type="ECO:0008006" key="4">
    <source>
        <dbReference type="Google" id="ProtNLM"/>
    </source>
</evidence>
<accession>A0ABR2KLY8</accession>
<reference evidence="2 3" key="1">
    <citation type="submission" date="2024-04" db="EMBL/GenBank/DDBJ databases">
        <title>Tritrichomonas musculus Genome.</title>
        <authorList>
            <person name="Alves-Ferreira E."/>
            <person name="Grigg M."/>
            <person name="Lorenzi H."/>
            <person name="Galac M."/>
        </authorList>
    </citation>
    <scope>NUCLEOTIDE SEQUENCE [LARGE SCALE GENOMIC DNA]</scope>
    <source>
        <strain evidence="2 3">EAF2021</strain>
    </source>
</reference>
<dbReference type="InterPro" id="IPR000048">
    <property type="entry name" value="IQ_motif_EF-hand-BS"/>
</dbReference>
<organism evidence="2 3">
    <name type="scientific">Tritrichomonas musculus</name>
    <dbReference type="NCBI Taxonomy" id="1915356"/>
    <lineage>
        <taxon>Eukaryota</taxon>
        <taxon>Metamonada</taxon>
        <taxon>Parabasalia</taxon>
        <taxon>Tritrichomonadida</taxon>
        <taxon>Tritrichomonadidae</taxon>
        <taxon>Tritrichomonas</taxon>
    </lineage>
</organism>
<feature type="coiled-coil region" evidence="1">
    <location>
        <begin position="117"/>
        <end position="160"/>
    </location>
</feature>
<dbReference type="Proteomes" id="UP001470230">
    <property type="component" value="Unassembled WGS sequence"/>
</dbReference>
<keyword evidence="3" id="KW-1185">Reference proteome</keyword>